<dbReference type="NCBIfam" id="NF004012">
    <property type="entry name" value="PRK05477.1-2"/>
    <property type="match status" value="1"/>
</dbReference>
<dbReference type="Pfam" id="PF02637">
    <property type="entry name" value="GatB_Yqey"/>
    <property type="match status" value="1"/>
</dbReference>
<dbReference type="GO" id="GO:0005524">
    <property type="term" value="F:ATP binding"/>
    <property type="evidence" value="ECO:0007669"/>
    <property type="project" value="UniProtKB-KW"/>
</dbReference>
<dbReference type="PROSITE" id="PS01234">
    <property type="entry name" value="GATB"/>
    <property type="match status" value="1"/>
</dbReference>
<keyword evidence="6 8" id="KW-0496">Mitochondrion</keyword>
<evidence type="ECO:0000256" key="4">
    <source>
        <dbReference type="ARBA" id="ARBA00022840"/>
    </source>
</evidence>
<dbReference type="EC" id="6.3.5.-" evidence="8"/>
<dbReference type="InterPro" id="IPR003789">
    <property type="entry name" value="Asn/Gln_tRNA_amidoTrase-B-like"/>
</dbReference>
<dbReference type="PANTHER" id="PTHR11659:SF0">
    <property type="entry name" value="GLUTAMYL-TRNA(GLN) AMIDOTRANSFERASE SUBUNIT B, MITOCHONDRIAL"/>
    <property type="match status" value="1"/>
</dbReference>
<dbReference type="HAMAP" id="MF_00121">
    <property type="entry name" value="GatB"/>
    <property type="match status" value="1"/>
</dbReference>
<feature type="domain" description="Asn/Gln amidotransferase" evidence="9">
    <location>
        <begin position="336"/>
        <end position="499"/>
    </location>
</feature>
<reference evidence="11" key="1">
    <citation type="journal article" date="2018" name="Nat. Microbiol.">
        <title>Leveraging single-cell genomics to expand the fungal tree of life.</title>
        <authorList>
            <person name="Ahrendt S.R."/>
            <person name="Quandt C.A."/>
            <person name="Ciobanu D."/>
            <person name="Clum A."/>
            <person name="Salamov A."/>
            <person name="Andreopoulos B."/>
            <person name="Cheng J.F."/>
            <person name="Woyke T."/>
            <person name="Pelin A."/>
            <person name="Henrissat B."/>
            <person name="Reynolds N.K."/>
            <person name="Benny G.L."/>
            <person name="Smith M.E."/>
            <person name="James T.Y."/>
            <person name="Grigoriev I.V."/>
        </authorList>
    </citation>
    <scope>NUCLEOTIDE SEQUENCE [LARGE SCALE GENOMIC DNA]</scope>
    <source>
        <strain evidence="11">Baker2002</strain>
    </source>
</reference>
<dbReference type="InterPro" id="IPR018027">
    <property type="entry name" value="Asn/Gln_amidotransferase"/>
</dbReference>
<dbReference type="NCBIfam" id="TIGR00133">
    <property type="entry name" value="gatB"/>
    <property type="match status" value="1"/>
</dbReference>
<evidence type="ECO:0000259" key="9">
    <source>
        <dbReference type="SMART" id="SM00845"/>
    </source>
</evidence>
<evidence type="ECO:0000313" key="11">
    <source>
        <dbReference type="Proteomes" id="UP000268321"/>
    </source>
</evidence>
<accession>A0A4P9ZFY4</accession>
<dbReference type="Proteomes" id="UP000268321">
    <property type="component" value="Unassembled WGS sequence"/>
</dbReference>
<name>A0A4P9ZFY4_9ASCO</name>
<protein>
    <recommendedName>
        <fullName evidence="8">Glutamyl-tRNA(Gln) amidotransferase subunit B, mitochondrial</fullName>
        <shortName evidence="8">Glu-AdT subunit B</shortName>
        <ecNumber evidence="8">6.3.5.-</ecNumber>
    </recommendedName>
</protein>
<comment type="function">
    <text evidence="8">Allows the formation of correctly charged Gln-tRNA(Gln) through the transamidation of misacylated Glu-tRNA(Gln) in the mitochondria. The reaction takes place in the presence of glutamine and ATP through an activated gamma-phospho-Glu-tRNA(Gln).</text>
</comment>
<keyword evidence="3 8" id="KW-0547">Nucleotide-binding</keyword>
<dbReference type="InterPro" id="IPR006075">
    <property type="entry name" value="Asn/Gln-tRNA_Trfase_suB/E_cat"/>
</dbReference>
<dbReference type="Pfam" id="PF02934">
    <property type="entry name" value="GatB_N"/>
    <property type="match status" value="1"/>
</dbReference>
<dbReference type="InterPro" id="IPR017959">
    <property type="entry name" value="Asn/Gln-tRNA_amidoTrfase_suB/E"/>
</dbReference>
<evidence type="ECO:0000256" key="2">
    <source>
        <dbReference type="ARBA" id="ARBA00022598"/>
    </source>
</evidence>
<dbReference type="GO" id="GO:0050567">
    <property type="term" value="F:glutaminyl-tRNA synthase (glutamine-hydrolyzing) activity"/>
    <property type="evidence" value="ECO:0007669"/>
    <property type="project" value="UniProtKB-UniRule"/>
</dbReference>
<evidence type="ECO:0000256" key="8">
    <source>
        <dbReference type="HAMAP-Rule" id="MF_03147"/>
    </source>
</evidence>
<dbReference type="SUPFAM" id="SSF55931">
    <property type="entry name" value="Glutamine synthetase/guanido kinase"/>
    <property type="match status" value="1"/>
</dbReference>
<evidence type="ECO:0000256" key="1">
    <source>
        <dbReference type="ARBA" id="ARBA00005306"/>
    </source>
</evidence>
<evidence type="ECO:0000256" key="7">
    <source>
        <dbReference type="ARBA" id="ARBA00047913"/>
    </source>
</evidence>
<dbReference type="InterPro" id="IPR004413">
    <property type="entry name" value="GatB"/>
</dbReference>
<dbReference type="InterPro" id="IPR017958">
    <property type="entry name" value="Gln-tRNA_amidoTrfase_suB_CS"/>
</dbReference>
<dbReference type="EMBL" id="ML004437">
    <property type="protein sequence ID" value="RKP31813.1"/>
    <property type="molecule type" value="Genomic_DNA"/>
</dbReference>
<evidence type="ECO:0000256" key="3">
    <source>
        <dbReference type="ARBA" id="ARBA00022741"/>
    </source>
</evidence>
<comment type="subcellular location">
    <subcellularLocation>
        <location evidence="8">Mitochondrion</location>
    </subcellularLocation>
</comment>
<dbReference type="InterPro" id="IPR023168">
    <property type="entry name" value="GatB_Yqey_C_2"/>
</dbReference>
<proteinExistence type="inferred from homology"/>
<dbReference type="SUPFAM" id="SSF89095">
    <property type="entry name" value="GatB/YqeY motif"/>
    <property type="match status" value="1"/>
</dbReference>
<comment type="similarity">
    <text evidence="1 8">Belongs to the GatB/GatE family. GatB subfamily.</text>
</comment>
<gene>
    <name evidence="8" type="primary">PET112</name>
    <name evidence="10" type="ORF">METBISCDRAFT_13309</name>
</gene>
<evidence type="ECO:0000256" key="5">
    <source>
        <dbReference type="ARBA" id="ARBA00022917"/>
    </source>
</evidence>
<dbReference type="OrthoDB" id="1722066at2759"/>
<comment type="catalytic activity">
    <reaction evidence="7 8">
        <text>L-glutamyl-tRNA(Gln) + L-glutamine + ATP + H2O = L-glutaminyl-tRNA(Gln) + L-glutamate + ADP + phosphate + H(+)</text>
        <dbReference type="Rhea" id="RHEA:17521"/>
        <dbReference type="Rhea" id="RHEA-COMP:9681"/>
        <dbReference type="Rhea" id="RHEA-COMP:9684"/>
        <dbReference type="ChEBI" id="CHEBI:15377"/>
        <dbReference type="ChEBI" id="CHEBI:15378"/>
        <dbReference type="ChEBI" id="CHEBI:29985"/>
        <dbReference type="ChEBI" id="CHEBI:30616"/>
        <dbReference type="ChEBI" id="CHEBI:43474"/>
        <dbReference type="ChEBI" id="CHEBI:58359"/>
        <dbReference type="ChEBI" id="CHEBI:78520"/>
        <dbReference type="ChEBI" id="CHEBI:78521"/>
        <dbReference type="ChEBI" id="CHEBI:456216"/>
    </reaction>
</comment>
<dbReference type="InterPro" id="IPR014746">
    <property type="entry name" value="Gln_synth/guanido_kin_cat_dom"/>
</dbReference>
<dbReference type="GO" id="GO:0070681">
    <property type="term" value="P:glutaminyl-tRNAGln biosynthesis via transamidation"/>
    <property type="evidence" value="ECO:0007669"/>
    <property type="project" value="UniProtKB-UniRule"/>
</dbReference>
<evidence type="ECO:0000256" key="6">
    <source>
        <dbReference type="ARBA" id="ARBA00023128"/>
    </source>
</evidence>
<keyword evidence="4 8" id="KW-0067">ATP-binding</keyword>
<keyword evidence="5 8" id="KW-0648">Protein biosynthesis</keyword>
<dbReference type="GO" id="GO:0030956">
    <property type="term" value="C:glutamyl-tRNA(Gln) amidotransferase complex"/>
    <property type="evidence" value="ECO:0007669"/>
    <property type="project" value="UniProtKB-UniRule"/>
</dbReference>
<organism evidence="10 11">
    <name type="scientific">Metschnikowia bicuspidata</name>
    <dbReference type="NCBI Taxonomy" id="27322"/>
    <lineage>
        <taxon>Eukaryota</taxon>
        <taxon>Fungi</taxon>
        <taxon>Dikarya</taxon>
        <taxon>Ascomycota</taxon>
        <taxon>Saccharomycotina</taxon>
        <taxon>Pichiomycetes</taxon>
        <taxon>Metschnikowiaceae</taxon>
        <taxon>Metschnikowia</taxon>
    </lineage>
</organism>
<dbReference type="AlphaFoldDB" id="A0A4P9ZFY4"/>
<dbReference type="Gene3D" id="1.10.10.410">
    <property type="match status" value="1"/>
</dbReference>
<comment type="subunit">
    <text evidence="8">Subunit of the heterotrimeric GatFAB amidotransferase (AdT) complex, composed of A, B and F subunits.</text>
</comment>
<dbReference type="PANTHER" id="PTHR11659">
    <property type="entry name" value="GLUTAMYL-TRNA GLN AMIDOTRANSFERASE SUBUNIT B MITOCHONDRIAL AND PROKARYOTIC PET112-RELATED"/>
    <property type="match status" value="1"/>
</dbReference>
<keyword evidence="11" id="KW-1185">Reference proteome</keyword>
<dbReference type="GO" id="GO:0032543">
    <property type="term" value="P:mitochondrial translation"/>
    <property type="evidence" value="ECO:0007669"/>
    <property type="project" value="UniProtKB-UniRule"/>
</dbReference>
<keyword evidence="2 8" id="KW-0436">Ligase</keyword>
<sequence>MIPKRLQKWKPVVGFPFKCGLEIHTQLLTRHKLFSPALNSPNCPPNANTTYFDLGLPGTFPKINPEALLLALKAATALNCSVSSTSSFDRKHYFYFDQPLGYQITQKYRPLALGGHLQLTTDYDDVVANKLIRIEQIELEQDTAKLKYNDYDHLVAIDLNRANIPLIELVTRPDFDSLVQVRAFIKKYLGLMAHLRICTGDLENGAMRCDVNVSVAGGDKVEVKNLSSTTEVIAAAEYEYRRQVALLKQNVPVSQETRSWTGTKTVRTRSKEDAIDYRYVPDTELPFVHLQPSIADEIRAKLPEFPEKVVQRLVCAPYYLEKKFAKFLVERPCDLHYYEQLQTLVVDKHGAPAKLANNWMMHELLGAFKKLGFEPNYARIPAPTFASLISMVHRRDITPTSAKLLLTAVLQLSSELDDMTVEEMVAHFGLENTAKTESADLADAVEEICAEIVQNNPDAASKIVAGRHLSIKYLVGQAMRATQGKVDSRLFEETFRKLLLGS</sequence>
<evidence type="ECO:0000313" key="10">
    <source>
        <dbReference type="EMBL" id="RKP31813.1"/>
    </source>
</evidence>
<dbReference type="SMART" id="SM00845">
    <property type="entry name" value="GatB_Yqey"/>
    <property type="match status" value="1"/>
</dbReference>
<dbReference type="GO" id="GO:0005739">
    <property type="term" value="C:mitochondrion"/>
    <property type="evidence" value="ECO:0007669"/>
    <property type="project" value="UniProtKB-SubCell"/>
</dbReference>